<dbReference type="EMBL" id="CP000554">
    <property type="protein sequence ID" value="ABM79581.1"/>
    <property type="molecule type" value="Genomic_DNA"/>
</dbReference>
<evidence type="ECO:0000256" key="1">
    <source>
        <dbReference type="SAM" id="MobiDB-lite"/>
    </source>
</evidence>
<dbReference type="HOGENOM" id="CLU_2864252_0_0_3"/>
<dbReference type="STRING" id="59922.P9303_28511"/>
<name>A2CDM1_PROM3</name>
<accession>A2CDM1</accession>
<evidence type="ECO:0000313" key="2">
    <source>
        <dbReference type="EMBL" id="ABM79581.1"/>
    </source>
</evidence>
<reference evidence="2 3" key="1">
    <citation type="journal article" date="2007" name="PLoS Genet.">
        <title>Patterns and implications of gene gain and loss in the evolution of Prochlorococcus.</title>
        <authorList>
            <person name="Kettler G.C."/>
            <person name="Martiny A.C."/>
            <person name="Huang K."/>
            <person name="Zucker J."/>
            <person name="Coleman M.L."/>
            <person name="Rodrigue S."/>
            <person name="Chen F."/>
            <person name="Lapidus A."/>
            <person name="Ferriera S."/>
            <person name="Johnson J."/>
            <person name="Steglich C."/>
            <person name="Church G.M."/>
            <person name="Richardson P."/>
            <person name="Chisholm S.W."/>
        </authorList>
    </citation>
    <scope>NUCLEOTIDE SEQUENCE [LARGE SCALE GENOMIC DNA]</scope>
    <source>
        <strain evidence="2 3">MIT 9303</strain>
    </source>
</reference>
<dbReference type="KEGG" id="pmf:P9303_28511"/>
<dbReference type="AlphaFoldDB" id="A2CDM1"/>
<gene>
    <name evidence="2" type="ordered locus">P9303_28511</name>
</gene>
<organism evidence="2 3">
    <name type="scientific">Prochlorococcus marinus (strain MIT 9303)</name>
    <dbReference type="NCBI Taxonomy" id="59922"/>
    <lineage>
        <taxon>Bacteria</taxon>
        <taxon>Bacillati</taxon>
        <taxon>Cyanobacteriota</taxon>
        <taxon>Cyanophyceae</taxon>
        <taxon>Synechococcales</taxon>
        <taxon>Prochlorococcaceae</taxon>
        <taxon>Prochlorococcus</taxon>
    </lineage>
</organism>
<evidence type="ECO:0000313" key="3">
    <source>
        <dbReference type="Proteomes" id="UP000002274"/>
    </source>
</evidence>
<sequence length="64" mass="6894">MAGVLSLPSGSNNKALRRAPASDALKSRTGFQCFNILVFLMTDSQGRTSITQTATKSGLFVLWM</sequence>
<proteinExistence type="predicted"/>
<feature type="region of interest" description="Disordered" evidence="1">
    <location>
        <begin position="1"/>
        <end position="21"/>
    </location>
</feature>
<protein>
    <submittedName>
        <fullName evidence="2">Uncharacterized protein</fullName>
    </submittedName>
</protein>
<dbReference type="Proteomes" id="UP000002274">
    <property type="component" value="Chromosome"/>
</dbReference>